<organism evidence="1 2">
    <name type="scientific">Lutispora saccharofermentans</name>
    <dbReference type="NCBI Taxonomy" id="3024236"/>
    <lineage>
        <taxon>Bacteria</taxon>
        <taxon>Bacillati</taxon>
        <taxon>Bacillota</taxon>
        <taxon>Clostridia</taxon>
        <taxon>Lutisporales</taxon>
        <taxon>Lutisporaceae</taxon>
        <taxon>Lutispora</taxon>
    </lineage>
</organism>
<comment type="caution">
    <text evidence="1">The sequence shown here is derived from an EMBL/GenBank/DDBJ whole genome shotgun (WGS) entry which is preliminary data.</text>
</comment>
<evidence type="ECO:0000313" key="2">
    <source>
        <dbReference type="Proteomes" id="UP001651880"/>
    </source>
</evidence>
<dbReference type="Proteomes" id="UP001651880">
    <property type="component" value="Unassembled WGS sequence"/>
</dbReference>
<proteinExistence type="predicted"/>
<gene>
    <name evidence="1" type="ORF">LJD61_18055</name>
</gene>
<name>A0ABT1NLD9_9FIRM</name>
<accession>A0ABT1NLD9</accession>
<dbReference type="RefSeq" id="WP_255228959.1">
    <property type="nucleotide sequence ID" value="NZ_JAJEKE010000022.1"/>
</dbReference>
<dbReference type="EMBL" id="JAJEKE010000022">
    <property type="protein sequence ID" value="MCQ1531424.1"/>
    <property type="molecule type" value="Genomic_DNA"/>
</dbReference>
<evidence type="ECO:0000313" key="1">
    <source>
        <dbReference type="EMBL" id="MCQ1531424.1"/>
    </source>
</evidence>
<sequence>MQRCEYKGSVIILSNGKFKLLGQDFDYREDEYDRLKDLNRNKKEYKVFTNKANFKKIEFDYEEDPYEPEKGR</sequence>
<keyword evidence="2" id="KW-1185">Reference proteome</keyword>
<protein>
    <submittedName>
        <fullName evidence="1">Uncharacterized protein</fullName>
    </submittedName>
</protein>
<reference evidence="1 2" key="1">
    <citation type="submission" date="2021-10" db="EMBL/GenBank/DDBJ databases">
        <title>Lutispora strain m25 sp. nov., a thermophilic, non-spore-forming bacterium isolated from a lab-scale methanogenic bioreactor digesting anaerobic sludge.</title>
        <authorList>
            <person name="El Houari A."/>
            <person name="Mcdonald J."/>
        </authorList>
    </citation>
    <scope>NUCLEOTIDE SEQUENCE [LARGE SCALE GENOMIC DNA]</scope>
    <source>
        <strain evidence="2">m25</strain>
    </source>
</reference>